<sequence length="307" mass="33241">MTKTPVPVTIISGYLGSGKTTLVNRLLKGDHGKKITVMVNDFGDVNIDADLIVQRNQQVMELSNGCVCCSLQGDLVVQLQALFQGDTEMDHVLIEASGVSQPGRIASVFGYPQFRETARLDAVVTLVDAANVNTLPPASSGLVRSQIEAADIVLLTKADLMAPSDIDALREDWLFPDLPALNVVNGDIPADVLLGFHRDADPKSPVTAGDHSDIFTATSWSSTKPISLEAFRATMKTISHQVFRAKGFLNCVEHPHSRVLYQKVGSRETFDLDGSWQGVAETRIVAIGEHLDQNDTDLLGTLDHCHA</sequence>
<dbReference type="GO" id="GO:0000166">
    <property type="term" value="F:nucleotide binding"/>
    <property type="evidence" value="ECO:0007669"/>
    <property type="project" value="UniProtKB-KW"/>
</dbReference>
<accession>A0A1M6GLJ4</accession>
<dbReference type="Pfam" id="PF07683">
    <property type="entry name" value="CobW_C"/>
    <property type="match status" value="1"/>
</dbReference>
<keyword evidence="3" id="KW-0143">Chaperone</keyword>
<organism evidence="8 9">
    <name type="scientific">Shimia gijangensis</name>
    <dbReference type="NCBI Taxonomy" id="1470563"/>
    <lineage>
        <taxon>Bacteria</taxon>
        <taxon>Pseudomonadati</taxon>
        <taxon>Pseudomonadota</taxon>
        <taxon>Alphaproteobacteria</taxon>
        <taxon>Rhodobacterales</taxon>
        <taxon>Roseobacteraceae</taxon>
    </lineage>
</organism>
<dbReference type="SUPFAM" id="SSF52540">
    <property type="entry name" value="P-loop containing nucleoside triphosphate hydrolases"/>
    <property type="match status" value="1"/>
</dbReference>
<dbReference type="Gene3D" id="3.40.50.300">
    <property type="entry name" value="P-loop containing nucleotide triphosphate hydrolases"/>
    <property type="match status" value="1"/>
</dbReference>
<evidence type="ECO:0000259" key="7">
    <source>
        <dbReference type="SMART" id="SM00833"/>
    </source>
</evidence>
<evidence type="ECO:0000256" key="6">
    <source>
        <dbReference type="ARBA" id="ARBA00049117"/>
    </source>
</evidence>
<dbReference type="InterPro" id="IPR003495">
    <property type="entry name" value="CobW/HypB/UreG_nucleotide-bd"/>
</dbReference>
<dbReference type="InterPro" id="IPR051316">
    <property type="entry name" value="Zinc-reg_GTPase_activator"/>
</dbReference>
<dbReference type="RefSeq" id="WP_073250666.1">
    <property type="nucleotide sequence ID" value="NZ_FQZQ01000005.1"/>
</dbReference>
<dbReference type="InterPro" id="IPR011629">
    <property type="entry name" value="CobW-like_C"/>
</dbReference>
<dbReference type="Gene3D" id="3.30.1220.10">
    <property type="entry name" value="CobW-like, C-terminal domain"/>
    <property type="match status" value="1"/>
</dbReference>
<dbReference type="STRING" id="1470563.SAMN05444000_10560"/>
<dbReference type="GO" id="GO:0016787">
    <property type="term" value="F:hydrolase activity"/>
    <property type="evidence" value="ECO:0007669"/>
    <property type="project" value="UniProtKB-KW"/>
</dbReference>
<dbReference type="AlphaFoldDB" id="A0A1M6GLJ4"/>
<dbReference type="SMART" id="SM00833">
    <property type="entry name" value="CobW_C"/>
    <property type="match status" value="1"/>
</dbReference>
<evidence type="ECO:0000313" key="8">
    <source>
        <dbReference type="EMBL" id="SHJ10783.1"/>
    </source>
</evidence>
<dbReference type="EMBL" id="FQZQ01000005">
    <property type="protein sequence ID" value="SHJ10783.1"/>
    <property type="molecule type" value="Genomic_DNA"/>
</dbReference>
<keyword evidence="2" id="KW-0378">Hydrolase</keyword>
<gene>
    <name evidence="8" type="ORF">SAMN05444000_10560</name>
</gene>
<dbReference type="PANTHER" id="PTHR13748">
    <property type="entry name" value="COBW-RELATED"/>
    <property type="match status" value="1"/>
</dbReference>
<dbReference type="OrthoDB" id="9808822at2"/>
<dbReference type="InterPro" id="IPR036627">
    <property type="entry name" value="CobW-likC_sf"/>
</dbReference>
<comment type="function">
    <text evidence="5">Zinc chaperone that directly transfers zinc cofactor to target proteins, thereby activating them. Zinc is transferred from the CXCC motif in the GTPase domain to the zinc binding site in target proteins in a process requiring GTP hydrolysis.</text>
</comment>
<comment type="catalytic activity">
    <reaction evidence="6">
        <text>GTP + H2O = GDP + phosphate + H(+)</text>
        <dbReference type="Rhea" id="RHEA:19669"/>
        <dbReference type="ChEBI" id="CHEBI:15377"/>
        <dbReference type="ChEBI" id="CHEBI:15378"/>
        <dbReference type="ChEBI" id="CHEBI:37565"/>
        <dbReference type="ChEBI" id="CHEBI:43474"/>
        <dbReference type="ChEBI" id="CHEBI:58189"/>
    </reaction>
    <physiologicalReaction direction="left-to-right" evidence="6">
        <dbReference type="Rhea" id="RHEA:19670"/>
    </physiologicalReaction>
</comment>
<dbReference type="CDD" id="cd03112">
    <property type="entry name" value="CobW-like"/>
    <property type="match status" value="1"/>
</dbReference>
<proteinExistence type="inferred from homology"/>
<comment type="similarity">
    <text evidence="4">Belongs to the SIMIBI class G3E GTPase family. ZNG1 subfamily.</text>
</comment>
<dbReference type="PANTHER" id="PTHR13748:SF62">
    <property type="entry name" value="COBW DOMAIN-CONTAINING PROTEIN"/>
    <property type="match status" value="1"/>
</dbReference>
<keyword evidence="1" id="KW-0547">Nucleotide-binding</keyword>
<evidence type="ECO:0000256" key="5">
    <source>
        <dbReference type="ARBA" id="ARBA00045658"/>
    </source>
</evidence>
<dbReference type="GO" id="GO:0005737">
    <property type="term" value="C:cytoplasm"/>
    <property type="evidence" value="ECO:0007669"/>
    <property type="project" value="TreeGrafter"/>
</dbReference>
<protein>
    <submittedName>
        <fullName evidence="8">GTPase, G3E family</fullName>
    </submittedName>
</protein>
<feature type="domain" description="CobW C-terminal" evidence="7">
    <location>
        <begin position="215"/>
        <end position="306"/>
    </location>
</feature>
<keyword evidence="9" id="KW-1185">Reference proteome</keyword>
<evidence type="ECO:0000256" key="2">
    <source>
        <dbReference type="ARBA" id="ARBA00022801"/>
    </source>
</evidence>
<evidence type="ECO:0000256" key="3">
    <source>
        <dbReference type="ARBA" id="ARBA00023186"/>
    </source>
</evidence>
<dbReference type="InterPro" id="IPR027417">
    <property type="entry name" value="P-loop_NTPase"/>
</dbReference>
<dbReference type="SUPFAM" id="SSF90002">
    <property type="entry name" value="Hypothetical protein YjiA, C-terminal domain"/>
    <property type="match status" value="1"/>
</dbReference>
<evidence type="ECO:0000256" key="4">
    <source>
        <dbReference type="ARBA" id="ARBA00034320"/>
    </source>
</evidence>
<dbReference type="Pfam" id="PF02492">
    <property type="entry name" value="cobW"/>
    <property type="match status" value="1"/>
</dbReference>
<dbReference type="Proteomes" id="UP000183982">
    <property type="component" value="Unassembled WGS sequence"/>
</dbReference>
<reference evidence="9" key="1">
    <citation type="submission" date="2016-11" db="EMBL/GenBank/DDBJ databases">
        <authorList>
            <person name="Varghese N."/>
            <person name="Submissions S."/>
        </authorList>
    </citation>
    <scope>NUCLEOTIDE SEQUENCE [LARGE SCALE GENOMIC DNA]</scope>
    <source>
        <strain evidence="9">DSM 100564</strain>
    </source>
</reference>
<name>A0A1M6GLJ4_9RHOB</name>
<evidence type="ECO:0000313" key="9">
    <source>
        <dbReference type="Proteomes" id="UP000183982"/>
    </source>
</evidence>
<evidence type="ECO:0000256" key="1">
    <source>
        <dbReference type="ARBA" id="ARBA00022741"/>
    </source>
</evidence>